<evidence type="ECO:0000259" key="2">
    <source>
        <dbReference type="SMART" id="SM00559"/>
    </source>
</evidence>
<evidence type="ECO:0000313" key="3">
    <source>
        <dbReference type="EMBL" id="KON30798.1"/>
    </source>
</evidence>
<dbReference type="InterPro" id="IPR009187">
    <property type="entry name" value="Prok_Ku"/>
</dbReference>
<organism evidence="3 4">
    <name type="scientific">miscellaneous Crenarchaeota group-1 archaeon SG8-32-1</name>
    <dbReference type="NCBI Taxonomy" id="1685124"/>
    <lineage>
        <taxon>Archaea</taxon>
        <taxon>Candidatus Bathyarchaeota</taxon>
        <taxon>MCG-1</taxon>
    </lineage>
</organism>
<dbReference type="EMBL" id="LFWU01000115">
    <property type="protein sequence ID" value="KON30798.1"/>
    <property type="molecule type" value="Genomic_DNA"/>
</dbReference>
<evidence type="ECO:0000256" key="1">
    <source>
        <dbReference type="ARBA" id="ARBA00023125"/>
    </source>
</evidence>
<feature type="domain" description="Ku" evidence="2">
    <location>
        <begin position="64"/>
        <end position="192"/>
    </location>
</feature>
<proteinExistence type="inferred from homology"/>
<dbReference type="GO" id="GO:0003690">
    <property type="term" value="F:double-stranded DNA binding"/>
    <property type="evidence" value="ECO:0007669"/>
    <property type="project" value="TreeGrafter"/>
</dbReference>
<dbReference type="NCBIfam" id="TIGR02772">
    <property type="entry name" value="Ku_bact"/>
    <property type="match status" value="1"/>
</dbReference>
<dbReference type="PATRIC" id="fig|1685124.3.peg.935"/>
<dbReference type="PIRSF" id="PIRSF006493">
    <property type="entry name" value="Prok_Ku"/>
    <property type="match status" value="1"/>
</dbReference>
<comment type="caution">
    <text evidence="3">The sequence shown here is derived from an EMBL/GenBank/DDBJ whole genome shotgun (WGS) entry which is preliminary data.</text>
</comment>
<evidence type="ECO:0000313" key="4">
    <source>
        <dbReference type="Proteomes" id="UP000037237"/>
    </source>
</evidence>
<keyword evidence="1" id="KW-0238">DNA-binding</keyword>
<sequence length="268" mass="31035">MFKKLTKIKAEPPKRSIWTGRVSIGLVNVPVKLYSMMRDNTISFRYLHKKDGSPLKYQKVCALDKQVVPWEDTVKGYEINKNEYIIFTKEELEALRPESDERIRIDKFVNLISIDPLYFEKSYILAPNKSKDAYNLMLKAFQKMGMAGVGKFTMKNKEHPSVIHEYKGSLILTILRYADEIVNPSDLDDLIDLPSPTKEELNLATKIIENLSGEFDISEYTDGFKEKVEKIIEKKKKGEIIIPEKPQKEEAKELMVALRETLTKLEQK</sequence>
<dbReference type="AlphaFoldDB" id="A0A0M0BQE3"/>
<dbReference type="GO" id="GO:0006303">
    <property type="term" value="P:double-strand break repair via nonhomologous end joining"/>
    <property type="evidence" value="ECO:0007669"/>
    <property type="project" value="InterPro"/>
</dbReference>
<dbReference type="PANTHER" id="PTHR41251:SF1">
    <property type="entry name" value="NON-HOMOLOGOUS END JOINING PROTEIN KU"/>
    <property type="match status" value="1"/>
</dbReference>
<dbReference type="InterPro" id="IPR006164">
    <property type="entry name" value="DNA_bd_Ku70/Ku80"/>
</dbReference>
<dbReference type="Proteomes" id="UP000037237">
    <property type="component" value="Unassembled WGS sequence"/>
</dbReference>
<accession>A0A0M0BQE3</accession>
<dbReference type="SMART" id="SM00559">
    <property type="entry name" value="Ku78"/>
    <property type="match status" value="1"/>
</dbReference>
<dbReference type="Pfam" id="PF02735">
    <property type="entry name" value="Ku"/>
    <property type="match status" value="1"/>
</dbReference>
<dbReference type="Gene3D" id="2.40.290.10">
    <property type="match status" value="1"/>
</dbReference>
<dbReference type="HAMAP" id="MF_01875">
    <property type="entry name" value="Prokaryotic_Ku"/>
    <property type="match status" value="1"/>
</dbReference>
<dbReference type="SUPFAM" id="SSF100939">
    <property type="entry name" value="SPOC domain-like"/>
    <property type="match status" value="1"/>
</dbReference>
<reference evidence="3 4" key="1">
    <citation type="submission" date="2015-06" db="EMBL/GenBank/DDBJ databases">
        <title>New insights into the roles of widespread benthic archaea in carbon and nitrogen cycling.</title>
        <authorList>
            <person name="Lazar C.S."/>
            <person name="Baker B.J."/>
            <person name="Seitz K.W."/>
            <person name="Hyde A.S."/>
            <person name="Dick G.J."/>
            <person name="Hinrichs K.-U."/>
            <person name="Teske A.P."/>
        </authorList>
    </citation>
    <scope>NUCLEOTIDE SEQUENCE [LARGE SCALE GENOMIC DNA]</scope>
    <source>
        <strain evidence="3">SG8-32-1</strain>
    </source>
</reference>
<name>A0A0M0BQE3_9ARCH</name>
<dbReference type="InterPro" id="IPR016194">
    <property type="entry name" value="SPOC-like_C_dom_sf"/>
</dbReference>
<protein>
    <recommendedName>
        <fullName evidence="2">Ku domain-containing protein</fullName>
    </recommendedName>
</protein>
<gene>
    <name evidence="3" type="ORF">AC477_04675</name>
</gene>
<dbReference type="PANTHER" id="PTHR41251">
    <property type="entry name" value="NON-HOMOLOGOUS END JOINING PROTEIN KU"/>
    <property type="match status" value="1"/>
</dbReference>